<comment type="caution">
    <text evidence="1">The sequence shown here is derived from an EMBL/GenBank/DDBJ whole genome shotgun (WGS) entry which is preliminary data.</text>
</comment>
<name>A0ACC0UBC2_9AGAM</name>
<proteinExistence type="predicted"/>
<dbReference type="EMBL" id="JAGFNK010000093">
    <property type="protein sequence ID" value="KAI9508389.1"/>
    <property type="molecule type" value="Genomic_DNA"/>
</dbReference>
<dbReference type="Proteomes" id="UP001207468">
    <property type="component" value="Unassembled WGS sequence"/>
</dbReference>
<evidence type="ECO:0000313" key="1">
    <source>
        <dbReference type="EMBL" id="KAI9508389.1"/>
    </source>
</evidence>
<gene>
    <name evidence="1" type="ORF">F5148DRAFT_1013693</name>
</gene>
<protein>
    <submittedName>
        <fullName evidence="1">Uncharacterized protein</fullName>
    </submittedName>
</protein>
<accession>A0ACC0UBC2</accession>
<organism evidence="1 2">
    <name type="scientific">Russula earlei</name>
    <dbReference type="NCBI Taxonomy" id="71964"/>
    <lineage>
        <taxon>Eukaryota</taxon>
        <taxon>Fungi</taxon>
        <taxon>Dikarya</taxon>
        <taxon>Basidiomycota</taxon>
        <taxon>Agaricomycotina</taxon>
        <taxon>Agaricomycetes</taxon>
        <taxon>Russulales</taxon>
        <taxon>Russulaceae</taxon>
        <taxon>Russula</taxon>
    </lineage>
</organism>
<reference evidence="1" key="1">
    <citation type="submission" date="2021-03" db="EMBL/GenBank/DDBJ databases">
        <title>Evolutionary priming and transition to the ectomycorrhizal habit in an iconic lineage of mushroom-forming fungi: is preadaptation a requirement?</title>
        <authorList>
            <consortium name="DOE Joint Genome Institute"/>
            <person name="Looney B.P."/>
            <person name="Miyauchi S."/>
            <person name="Morin E."/>
            <person name="Drula E."/>
            <person name="Courty P.E."/>
            <person name="Chicoki N."/>
            <person name="Fauchery L."/>
            <person name="Kohler A."/>
            <person name="Kuo A."/>
            <person name="LaButti K."/>
            <person name="Pangilinan J."/>
            <person name="Lipzen A."/>
            <person name="Riley R."/>
            <person name="Andreopoulos W."/>
            <person name="He G."/>
            <person name="Johnson J."/>
            <person name="Barry K.W."/>
            <person name="Grigoriev I.V."/>
            <person name="Nagy L."/>
            <person name="Hibbett D."/>
            <person name="Henrissat B."/>
            <person name="Matheny P.B."/>
            <person name="Labbe J."/>
            <person name="Martin A.F."/>
        </authorList>
    </citation>
    <scope>NUCLEOTIDE SEQUENCE</scope>
    <source>
        <strain evidence="1">BPL698</strain>
    </source>
</reference>
<sequence length="317" mass="35338">MSPYIVPDHALGRSFPTTLTPTFWASLTIIPFDTLGPSPTQVVSEDDVPAPSSAPSEASLNAKTPQSNLADLPPVHHNQYFFDDGNIAFLVEGILYRLHRYLFCGHSNELKDRISWPSETEESSSPPIMPLADVKSADFDALLSILYPRNYDTLEQRSFEEWSSILALSTRWGFTSIRDLALRCVKPPSPLHRLILARKYNVEKWVLPALLELCERPQPLSVDEGRLIDFEDVVLVMSVRQTVRSSNLTVAGAEIKDCIQASTRGEPWSPVPEARPASRAPSPTPDYAQQSVPSENDWPASKIKKKRKGKCSCCVHV</sequence>
<keyword evidence="2" id="KW-1185">Reference proteome</keyword>
<evidence type="ECO:0000313" key="2">
    <source>
        <dbReference type="Proteomes" id="UP001207468"/>
    </source>
</evidence>